<reference evidence="1 2" key="1">
    <citation type="submission" date="2020-02" db="EMBL/GenBank/DDBJ databases">
        <authorList>
            <person name="Ferguson B K."/>
        </authorList>
    </citation>
    <scope>NUCLEOTIDE SEQUENCE [LARGE SCALE GENOMIC DNA]</scope>
</reference>
<keyword evidence="2" id="KW-1185">Reference proteome</keyword>
<evidence type="ECO:0000313" key="1">
    <source>
        <dbReference type="EMBL" id="CAA9994824.1"/>
    </source>
</evidence>
<evidence type="ECO:0000313" key="2">
    <source>
        <dbReference type="Proteomes" id="UP000479000"/>
    </source>
</evidence>
<protein>
    <submittedName>
        <fullName evidence="1">Uncharacterized protein</fullName>
    </submittedName>
</protein>
<proteinExistence type="predicted"/>
<organism evidence="1 2">
    <name type="scientific">Nesidiocoris tenuis</name>
    <dbReference type="NCBI Taxonomy" id="355587"/>
    <lineage>
        <taxon>Eukaryota</taxon>
        <taxon>Metazoa</taxon>
        <taxon>Ecdysozoa</taxon>
        <taxon>Arthropoda</taxon>
        <taxon>Hexapoda</taxon>
        <taxon>Insecta</taxon>
        <taxon>Pterygota</taxon>
        <taxon>Neoptera</taxon>
        <taxon>Paraneoptera</taxon>
        <taxon>Hemiptera</taxon>
        <taxon>Heteroptera</taxon>
        <taxon>Panheteroptera</taxon>
        <taxon>Cimicomorpha</taxon>
        <taxon>Miridae</taxon>
        <taxon>Dicyphina</taxon>
        <taxon>Nesidiocoris</taxon>
    </lineage>
</organism>
<feature type="non-terminal residue" evidence="1">
    <location>
        <position position="88"/>
    </location>
</feature>
<accession>A0A6H5FYQ4</accession>
<gene>
    <name evidence="1" type="ORF">NTEN_LOCUS1640</name>
</gene>
<dbReference type="EMBL" id="CADCXU010002663">
    <property type="protein sequence ID" value="CAA9994824.1"/>
    <property type="molecule type" value="Genomic_DNA"/>
</dbReference>
<dbReference type="Proteomes" id="UP000479000">
    <property type="component" value="Unassembled WGS sequence"/>
</dbReference>
<dbReference type="AlphaFoldDB" id="A0A6H5FYQ4"/>
<sequence length="88" mass="10119">MRHSLLNVAVNGACAGEMRDSYLRTHVSREKVDREYRGSFPPRGFTSLRKPKVAVALYRRYSSSSLQCYGTRPRKCHYAMKIPKNGPR</sequence>
<name>A0A6H5FYQ4_9HEMI</name>